<sequence>MTKTHLDETEVTLLKSCLHNPNLSWQAKGLYAYILSTKDCNIRISHLVKQSKNGRDSTRRVMNELKNNGYILTGSLRDPDSGQFSGYAYITHSIPELIDDNSI</sequence>
<accession>A0A378JG35</accession>
<dbReference type="OrthoDB" id="1258529at2"/>
<dbReference type="EMBL" id="UGOD01000001">
    <property type="protein sequence ID" value="STX50145.1"/>
    <property type="molecule type" value="Genomic_DNA"/>
</dbReference>
<evidence type="ECO:0000313" key="1">
    <source>
        <dbReference type="EMBL" id="STX50145.1"/>
    </source>
</evidence>
<dbReference type="AlphaFoldDB" id="A0A378JG35"/>
<protein>
    <recommendedName>
        <fullName evidence="3">Helix-turn-helix domain-containing protein</fullName>
    </recommendedName>
</protein>
<reference evidence="1 2" key="1">
    <citation type="submission" date="2018-06" db="EMBL/GenBank/DDBJ databases">
        <authorList>
            <consortium name="Pathogen Informatics"/>
            <person name="Doyle S."/>
        </authorList>
    </citation>
    <scope>NUCLEOTIDE SEQUENCE [LARGE SCALE GENOMIC DNA]</scope>
    <source>
        <strain evidence="1 2">NCTC13316</strain>
    </source>
</reference>
<organism evidence="1 2">
    <name type="scientific">Legionella busanensis</name>
    <dbReference type="NCBI Taxonomy" id="190655"/>
    <lineage>
        <taxon>Bacteria</taxon>
        <taxon>Pseudomonadati</taxon>
        <taxon>Pseudomonadota</taxon>
        <taxon>Gammaproteobacteria</taxon>
        <taxon>Legionellales</taxon>
        <taxon>Legionellaceae</taxon>
        <taxon>Legionella</taxon>
    </lineage>
</organism>
<keyword evidence="2" id="KW-1185">Reference proteome</keyword>
<evidence type="ECO:0008006" key="3">
    <source>
        <dbReference type="Google" id="ProtNLM"/>
    </source>
</evidence>
<name>A0A378JG35_9GAMM</name>
<dbReference type="RefSeq" id="WP_115329696.1">
    <property type="nucleotide sequence ID" value="NZ_CAAAHP010000015.1"/>
</dbReference>
<gene>
    <name evidence="1" type="ORF">NCTC13316_00211</name>
</gene>
<proteinExistence type="predicted"/>
<dbReference type="Proteomes" id="UP000254794">
    <property type="component" value="Unassembled WGS sequence"/>
</dbReference>
<evidence type="ECO:0000313" key="2">
    <source>
        <dbReference type="Proteomes" id="UP000254794"/>
    </source>
</evidence>